<keyword evidence="3" id="KW-0378">Hydrolase</keyword>
<keyword evidence="4" id="KW-0904">Protein phosphatase</keyword>
<dbReference type="RefSeq" id="WP_068530080.1">
    <property type="nucleotide sequence ID" value="NZ_FNLF01000002.1"/>
</dbReference>
<dbReference type="GO" id="GO:0004725">
    <property type="term" value="F:protein tyrosine phosphatase activity"/>
    <property type="evidence" value="ECO:0007669"/>
    <property type="project" value="UniProtKB-EC"/>
</dbReference>
<evidence type="ECO:0000259" key="6">
    <source>
        <dbReference type="SMART" id="SM00226"/>
    </source>
</evidence>
<keyword evidence="8" id="KW-1185">Reference proteome</keyword>
<evidence type="ECO:0000256" key="1">
    <source>
        <dbReference type="ARBA" id="ARBA00011063"/>
    </source>
</evidence>
<feature type="active site" evidence="5">
    <location>
        <position position="17"/>
    </location>
</feature>
<proteinExistence type="inferred from homology"/>
<protein>
    <recommendedName>
        <fullName evidence="2">protein-tyrosine-phosphatase</fullName>
        <ecNumber evidence="2">3.1.3.48</ecNumber>
    </recommendedName>
</protein>
<dbReference type="PANTHER" id="PTHR11717:SF7">
    <property type="entry name" value="LOW MOLECULAR WEIGHT PHOSPHOTYROSINE PROTEIN PHOSPHATASE"/>
    <property type="match status" value="1"/>
</dbReference>
<evidence type="ECO:0000313" key="8">
    <source>
        <dbReference type="Proteomes" id="UP000183053"/>
    </source>
</evidence>
<feature type="active site" description="Nucleophile" evidence="5">
    <location>
        <position position="11"/>
    </location>
</feature>
<dbReference type="InterPro" id="IPR017867">
    <property type="entry name" value="Tyr_phospatase_low_mol_wt"/>
</dbReference>
<feature type="domain" description="Phosphotyrosine protein phosphatase I" evidence="6">
    <location>
        <begin position="5"/>
        <end position="150"/>
    </location>
</feature>
<gene>
    <name evidence="7" type="ORF">SAMN04489765_3079</name>
</gene>
<dbReference type="OrthoDB" id="9784339at2"/>
<dbReference type="SMART" id="SM00226">
    <property type="entry name" value="LMWPc"/>
    <property type="match status" value="1"/>
</dbReference>
<dbReference type="InterPro" id="IPR023485">
    <property type="entry name" value="Ptyr_pPase"/>
</dbReference>
<organism evidence="7 8">
    <name type="scientific">Tsukamurella pulmonis</name>
    <dbReference type="NCBI Taxonomy" id="47312"/>
    <lineage>
        <taxon>Bacteria</taxon>
        <taxon>Bacillati</taxon>
        <taxon>Actinomycetota</taxon>
        <taxon>Actinomycetes</taxon>
        <taxon>Mycobacteriales</taxon>
        <taxon>Tsukamurellaceae</taxon>
        <taxon>Tsukamurella</taxon>
    </lineage>
</organism>
<feature type="active site" description="Proton donor" evidence="5">
    <location>
        <position position="124"/>
    </location>
</feature>
<dbReference type="PANTHER" id="PTHR11717">
    <property type="entry name" value="LOW MOLECULAR WEIGHT PROTEIN TYROSINE PHOSPHATASE"/>
    <property type="match status" value="1"/>
</dbReference>
<dbReference type="PRINTS" id="PR00719">
    <property type="entry name" value="LMWPTPASE"/>
</dbReference>
<evidence type="ECO:0000313" key="7">
    <source>
        <dbReference type="EMBL" id="SDR07674.1"/>
    </source>
</evidence>
<dbReference type="STRING" id="47312.SAMN04489765_3079"/>
<comment type="similarity">
    <text evidence="1">Belongs to the low molecular weight phosphotyrosine protein phosphatase family.</text>
</comment>
<dbReference type="CDD" id="cd16343">
    <property type="entry name" value="LMWPTP"/>
    <property type="match status" value="1"/>
</dbReference>
<evidence type="ECO:0000256" key="4">
    <source>
        <dbReference type="ARBA" id="ARBA00022912"/>
    </source>
</evidence>
<sequence>MSTPLHVTFVCTGNICRSPIAKIVYERAVADAGLADAVRVTSAGTDGWHEGEAADARAQDVLAEAGYPTAHTAAELTDDHLAADLVVALHRSHIAPLRRRGVPDERLRLLRGFDPGASHESVPDPYYGDHDDFRATLAQVEAAMPGLIEWTREHSA</sequence>
<reference evidence="8" key="1">
    <citation type="submission" date="2016-10" db="EMBL/GenBank/DDBJ databases">
        <authorList>
            <person name="Varghese N."/>
            <person name="Submissions S."/>
        </authorList>
    </citation>
    <scope>NUCLEOTIDE SEQUENCE [LARGE SCALE GENOMIC DNA]</scope>
    <source>
        <strain evidence="8">DSM 44142</strain>
    </source>
</reference>
<dbReference type="EC" id="3.1.3.48" evidence="2"/>
<dbReference type="Proteomes" id="UP000183053">
    <property type="component" value="Unassembled WGS sequence"/>
</dbReference>
<dbReference type="SUPFAM" id="SSF52788">
    <property type="entry name" value="Phosphotyrosine protein phosphatases I"/>
    <property type="match status" value="1"/>
</dbReference>
<accession>A0A1H1G365</accession>
<dbReference type="Gene3D" id="3.40.50.2300">
    <property type="match status" value="1"/>
</dbReference>
<evidence type="ECO:0000256" key="5">
    <source>
        <dbReference type="PIRSR" id="PIRSR617867-1"/>
    </source>
</evidence>
<evidence type="ECO:0000256" key="3">
    <source>
        <dbReference type="ARBA" id="ARBA00022801"/>
    </source>
</evidence>
<dbReference type="InterPro" id="IPR036196">
    <property type="entry name" value="Ptyr_pPase_sf"/>
</dbReference>
<dbReference type="AlphaFoldDB" id="A0A1H1G365"/>
<name>A0A1H1G365_9ACTN</name>
<dbReference type="EMBL" id="FNLF01000002">
    <property type="protein sequence ID" value="SDR07674.1"/>
    <property type="molecule type" value="Genomic_DNA"/>
</dbReference>
<dbReference type="InterPro" id="IPR050438">
    <property type="entry name" value="LMW_PTPase"/>
</dbReference>
<dbReference type="Pfam" id="PF01451">
    <property type="entry name" value="LMWPc"/>
    <property type="match status" value="1"/>
</dbReference>
<evidence type="ECO:0000256" key="2">
    <source>
        <dbReference type="ARBA" id="ARBA00013064"/>
    </source>
</evidence>